<dbReference type="Gene3D" id="1.10.357.10">
    <property type="entry name" value="Tetracycline Repressor, domain 2"/>
    <property type="match status" value="1"/>
</dbReference>
<keyword evidence="2" id="KW-1185">Reference proteome</keyword>
<evidence type="ECO:0000313" key="2">
    <source>
        <dbReference type="Proteomes" id="UP000563151"/>
    </source>
</evidence>
<sequence>MKKGITKEQIVEQTLRLIKDKENIRDVNLRGIARELGCAHTNLYNHFGCFDDLLWCTHIAILKKFLDGLSEKISQIDDYRLKLQCFFSCFVEFPLYNKGWFRLAWFEIIQGERPEDDKIATVETVNAFVDIIENIWHNLYGFTPNKEKIKYVLHNVHCYIHGEVSIYIAKRSLIQDEIDFKKYVTEEAIKLTRLLLNEGEGFYE</sequence>
<dbReference type="RefSeq" id="WP_035146556.1">
    <property type="nucleotide sequence ID" value="NZ_JAAZWO010000003.1"/>
</dbReference>
<comment type="caution">
    <text evidence="1">The sequence shown here is derived from an EMBL/GenBank/DDBJ whole genome shotgun (WGS) entry which is preliminary data.</text>
</comment>
<dbReference type="AlphaFoldDB" id="A0A923EAE0"/>
<evidence type="ECO:0000313" key="1">
    <source>
        <dbReference type="EMBL" id="MBC2396738.1"/>
    </source>
</evidence>
<proteinExistence type="predicted"/>
<dbReference type="InterPro" id="IPR009057">
    <property type="entry name" value="Homeodomain-like_sf"/>
</dbReference>
<dbReference type="Proteomes" id="UP000563151">
    <property type="component" value="Unassembled WGS sequence"/>
</dbReference>
<dbReference type="EMBL" id="JAAZWO010000003">
    <property type="protein sequence ID" value="MBC2396738.1"/>
    <property type="molecule type" value="Genomic_DNA"/>
</dbReference>
<reference evidence="1 2" key="1">
    <citation type="submission" date="2020-04" db="EMBL/GenBank/DDBJ databases">
        <title>Genomic insights into acetone-butanol-ethanol (ABE) fermentation by sequencing solventogenic clostridia strains.</title>
        <authorList>
            <person name="Brown S."/>
        </authorList>
    </citation>
    <scope>NUCLEOTIDE SEQUENCE [LARGE SCALE GENOMIC DNA]</scope>
    <source>
        <strain evidence="1 2">DJ011</strain>
    </source>
</reference>
<protein>
    <submittedName>
        <fullName evidence="1">TetR/AcrR family transcriptional regulator</fullName>
    </submittedName>
</protein>
<organism evidence="1 2">
    <name type="scientific">Clostridium tetanomorphum</name>
    <dbReference type="NCBI Taxonomy" id="1553"/>
    <lineage>
        <taxon>Bacteria</taxon>
        <taxon>Bacillati</taxon>
        <taxon>Bacillota</taxon>
        <taxon>Clostridia</taxon>
        <taxon>Eubacteriales</taxon>
        <taxon>Clostridiaceae</taxon>
        <taxon>Clostridium</taxon>
    </lineage>
</organism>
<accession>A0A923EAE0</accession>
<name>A0A923EAE0_CLOTT</name>
<gene>
    <name evidence="1" type="ORF">HGG79_02940</name>
</gene>
<dbReference type="SUPFAM" id="SSF46689">
    <property type="entry name" value="Homeodomain-like"/>
    <property type="match status" value="1"/>
</dbReference>